<feature type="transmembrane region" description="Helical" evidence="6">
    <location>
        <begin position="62"/>
        <end position="80"/>
    </location>
</feature>
<evidence type="ECO:0000256" key="4">
    <source>
        <dbReference type="ARBA" id="ARBA00023136"/>
    </source>
</evidence>
<evidence type="ECO:0000256" key="3">
    <source>
        <dbReference type="ARBA" id="ARBA00022989"/>
    </source>
</evidence>
<evidence type="ECO:0000256" key="2">
    <source>
        <dbReference type="ARBA" id="ARBA00022692"/>
    </source>
</evidence>
<name>A0A6P8ARI5_PYRGI</name>
<keyword evidence="4 6" id="KW-0472">Membrane</keyword>
<keyword evidence="7" id="KW-1185">Reference proteome</keyword>
<evidence type="ECO:0000313" key="7">
    <source>
        <dbReference type="Proteomes" id="UP000515153"/>
    </source>
</evidence>
<feature type="transmembrane region" description="Helical" evidence="6">
    <location>
        <begin position="430"/>
        <end position="453"/>
    </location>
</feature>
<dbReference type="PANTHER" id="PTHR11040:SF210">
    <property type="entry name" value="ZINC-REGULATED TRANSPORTER 3"/>
    <property type="match status" value="1"/>
</dbReference>
<proteinExistence type="predicted"/>
<feature type="compositionally biased region" description="Basic and acidic residues" evidence="5">
    <location>
        <begin position="197"/>
        <end position="211"/>
    </location>
</feature>
<dbReference type="GeneID" id="41964282"/>
<dbReference type="GO" id="GO:0016020">
    <property type="term" value="C:membrane"/>
    <property type="evidence" value="ECO:0007669"/>
    <property type="project" value="UniProtKB-SubCell"/>
</dbReference>
<feature type="region of interest" description="Disordered" evidence="5">
    <location>
        <begin position="323"/>
        <end position="375"/>
    </location>
</feature>
<dbReference type="Proteomes" id="UP000515153">
    <property type="component" value="Unplaced"/>
</dbReference>
<feature type="transmembrane region" description="Helical" evidence="6">
    <location>
        <begin position="496"/>
        <end position="516"/>
    </location>
</feature>
<reference evidence="8" key="1">
    <citation type="journal article" date="2019" name="Mol. Biol. Evol.">
        <title>Blast fungal genomes show frequent chromosomal changes, gene gains and losses, and effector gene turnover.</title>
        <authorList>
            <person name="Gomez Luciano L.B."/>
            <person name="Jason Tsai I."/>
            <person name="Chuma I."/>
            <person name="Tosa Y."/>
            <person name="Chen Y.H."/>
            <person name="Li J.Y."/>
            <person name="Li M.Y."/>
            <person name="Jade Lu M.Y."/>
            <person name="Nakayashiki H."/>
            <person name="Li W.H."/>
        </authorList>
    </citation>
    <scope>NUCLEOTIDE SEQUENCE</scope>
    <source>
        <strain evidence="8">NI907</strain>
    </source>
</reference>
<gene>
    <name evidence="8" type="ORF">PgNI_09390</name>
</gene>
<reference evidence="8" key="2">
    <citation type="submission" date="2019-10" db="EMBL/GenBank/DDBJ databases">
        <authorList>
            <consortium name="NCBI Genome Project"/>
        </authorList>
    </citation>
    <scope>NUCLEOTIDE SEQUENCE</scope>
    <source>
        <strain evidence="8">NI907</strain>
    </source>
</reference>
<evidence type="ECO:0000256" key="1">
    <source>
        <dbReference type="ARBA" id="ARBA00004141"/>
    </source>
</evidence>
<dbReference type="KEGG" id="pgri:PgNI_09390"/>
<feature type="compositionally biased region" description="Polar residues" evidence="5">
    <location>
        <begin position="162"/>
        <end position="191"/>
    </location>
</feature>
<keyword evidence="3 6" id="KW-1133">Transmembrane helix</keyword>
<evidence type="ECO:0000256" key="6">
    <source>
        <dbReference type="SAM" id="Phobius"/>
    </source>
</evidence>
<protein>
    <submittedName>
        <fullName evidence="8">Uncharacterized protein</fullName>
    </submittedName>
</protein>
<evidence type="ECO:0000313" key="8">
    <source>
        <dbReference type="RefSeq" id="XP_030977528.1"/>
    </source>
</evidence>
<reference evidence="8" key="3">
    <citation type="submission" date="2025-08" db="UniProtKB">
        <authorList>
            <consortium name="RefSeq"/>
        </authorList>
    </citation>
    <scope>IDENTIFICATION</scope>
    <source>
        <strain evidence="8">NI907</strain>
    </source>
</reference>
<feature type="transmembrane region" description="Helical" evidence="6">
    <location>
        <begin position="20"/>
        <end position="42"/>
    </location>
</feature>
<dbReference type="AlphaFoldDB" id="A0A6P8ARI5"/>
<dbReference type="InterPro" id="IPR003689">
    <property type="entry name" value="ZIP"/>
</dbReference>
<organism evidence="7 8">
    <name type="scientific">Pyricularia grisea</name>
    <name type="common">Crabgrass-specific blast fungus</name>
    <name type="synonym">Magnaporthe grisea</name>
    <dbReference type="NCBI Taxonomy" id="148305"/>
    <lineage>
        <taxon>Eukaryota</taxon>
        <taxon>Fungi</taxon>
        <taxon>Dikarya</taxon>
        <taxon>Ascomycota</taxon>
        <taxon>Pezizomycotina</taxon>
        <taxon>Sordariomycetes</taxon>
        <taxon>Sordariomycetidae</taxon>
        <taxon>Magnaporthales</taxon>
        <taxon>Pyriculariaceae</taxon>
        <taxon>Pyricularia</taxon>
    </lineage>
</organism>
<evidence type="ECO:0000256" key="5">
    <source>
        <dbReference type="SAM" id="MobiDB-lite"/>
    </source>
</evidence>
<accession>A0A6P8ARI5</accession>
<sequence length="548" mass="59928">MLSNEASIRPSTPVVDQDGTRGWIMCIVSGIACISGASFICVDIFVRRFTRSKSFRIEDSNAFLASSLSLSFGVMIYSALANMLPEAKKEFLLSEYGEMPAGLLMMTFFVVGFMGIQVISRLMHRLMPSHVVDCDHTHGHGLVNDQPDQGIPSGPHSRHVSRSVSKARSAISPQRTAITQHNGAATESTPLLPSEVPKPHAVDGDSHHEGDESTVPHVHSHGQVHNLRPQAGSSSLATRRPSMLQVKDRVLSFVKDTKANCDELGPCFGYTDPCGQECFKHLSARTSLSRATTRISGPVYTEVPEEAIDGSFRTPAYRVSRAQSREFSYAPSEVDDHHNHHSHSHEHNHSHSHSHINHSHGQEDAEDDDDHTHDTLADDDLEAQHHHHVPTNAFMSIGLQTVIAIALHKFPEGFITYATNMASPALGFNVFMALFVHNIAEGFSMALPLYMALGSRLKAIAWSSLLGGLSQPAGAALAWLWFKVARRAHVEVDHKAYGAIYAITAGIMTSVALQLFVESLSLNHSRNLSIAFAFIGIILLGFSSSIYD</sequence>
<dbReference type="Pfam" id="PF02535">
    <property type="entry name" value="Zip"/>
    <property type="match status" value="1"/>
</dbReference>
<feature type="transmembrane region" description="Helical" evidence="6">
    <location>
        <begin position="100"/>
        <end position="119"/>
    </location>
</feature>
<dbReference type="PANTHER" id="PTHR11040">
    <property type="entry name" value="ZINC/IRON TRANSPORTER"/>
    <property type="match status" value="1"/>
</dbReference>
<dbReference type="GO" id="GO:0005385">
    <property type="term" value="F:zinc ion transmembrane transporter activity"/>
    <property type="evidence" value="ECO:0007669"/>
    <property type="project" value="TreeGrafter"/>
</dbReference>
<feature type="region of interest" description="Disordered" evidence="5">
    <location>
        <begin position="138"/>
        <end position="241"/>
    </location>
</feature>
<keyword evidence="2 6" id="KW-0812">Transmembrane</keyword>
<comment type="subcellular location">
    <subcellularLocation>
        <location evidence="1">Membrane</location>
        <topology evidence="1">Multi-pass membrane protein</topology>
    </subcellularLocation>
</comment>
<feature type="transmembrane region" description="Helical" evidence="6">
    <location>
        <begin position="528"/>
        <end position="547"/>
    </location>
</feature>
<feature type="transmembrane region" description="Helical" evidence="6">
    <location>
        <begin position="459"/>
        <end position="484"/>
    </location>
</feature>
<dbReference type="RefSeq" id="XP_030977528.1">
    <property type="nucleotide sequence ID" value="XM_031129374.1"/>
</dbReference>
<feature type="compositionally biased region" description="Basic residues" evidence="5">
    <location>
        <begin position="339"/>
        <end position="358"/>
    </location>
</feature>